<dbReference type="PROSITE" id="PS51186">
    <property type="entry name" value="GNAT"/>
    <property type="match status" value="1"/>
</dbReference>
<dbReference type="AlphaFoldDB" id="A0A0B6ASN1"/>
<dbReference type="InterPro" id="IPR051531">
    <property type="entry name" value="N-acetyltransferase"/>
</dbReference>
<evidence type="ECO:0000259" key="4">
    <source>
        <dbReference type="PROSITE" id="PS51186"/>
    </source>
</evidence>
<dbReference type="Proteomes" id="UP000031829">
    <property type="component" value="Chromosome"/>
</dbReference>
<dbReference type="PANTHER" id="PTHR43792">
    <property type="entry name" value="GNAT FAMILY, PUTATIVE (AFU_ORTHOLOGUE AFUA_3G00765)-RELATED-RELATED"/>
    <property type="match status" value="1"/>
</dbReference>
<dbReference type="GeneID" id="93643713"/>
<proteinExistence type="inferred from homology"/>
<keyword evidence="2" id="KW-0012">Acyltransferase</keyword>
<evidence type="ECO:0000256" key="1">
    <source>
        <dbReference type="ARBA" id="ARBA00022679"/>
    </source>
</evidence>
<keyword evidence="1 5" id="KW-0808">Transferase</keyword>
<evidence type="ECO:0000256" key="3">
    <source>
        <dbReference type="ARBA" id="ARBA00038502"/>
    </source>
</evidence>
<dbReference type="HOGENOM" id="CLU_013985_40_1_9"/>
<dbReference type="KEGG" id="bmeg:BG04_195"/>
<feature type="domain" description="N-acetyltransferase" evidence="4">
    <location>
        <begin position="7"/>
        <end position="172"/>
    </location>
</feature>
<gene>
    <name evidence="5" type="ORF">BG04_195</name>
</gene>
<sequence>MIEGHAIYLRPLTVSDAHDSLQLQKDNRGFFEQFSMVREDSFYTLESQVEKIQRHEEKRKNDEEYYFGLFQKENNKLIGTISLFQVMRESLQSAFIGYFLDQHHNGKGYATEAVKALVGYAFEELNLHRIEAGVMPRNMPSQRVLEKAGFHREGIARKNVNINGIWEDHQVLATLNPNDEIEEINEFLKF</sequence>
<evidence type="ECO:0000313" key="5">
    <source>
        <dbReference type="EMBL" id="AJI22844.1"/>
    </source>
</evidence>
<evidence type="ECO:0000256" key="2">
    <source>
        <dbReference type="ARBA" id="ARBA00023315"/>
    </source>
</evidence>
<comment type="similarity">
    <text evidence="3">Belongs to the acetyltransferase family. RimJ subfamily.</text>
</comment>
<reference evidence="5 6" key="1">
    <citation type="journal article" date="2015" name="Genome Announc.">
        <title>Complete genome sequences for 35 biothreat assay-relevant bacillus species.</title>
        <authorList>
            <person name="Johnson S.L."/>
            <person name="Daligault H.E."/>
            <person name="Davenport K.W."/>
            <person name="Jaissle J."/>
            <person name="Frey K.G."/>
            <person name="Ladner J.T."/>
            <person name="Broomall S.M."/>
            <person name="Bishop-Lilly K.A."/>
            <person name="Bruce D.C."/>
            <person name="Gibbons H.S."/>
            <person name="Coyne S.R."/>
            <person name="Lo C.C."/>
            <person name="Meincke L."/>
            <person name="Munk A.C."/>
            <person name="Koroleva G.I."/>
            <person name="Rosenzweig C.N."/>
            <person name="Palacios G.F."/>
            <person name="Redden C.L."/>
            <person name="Minogue T.D."/>
            <person name="Chain P.S."/>
        </authorList>
    </citation>
    <scope>NUCLEOTIDE SEQUENCE [LARGE SCALE GENOMIC DNA]</scope>
    <source>
        <strain evidence="6">ATCC 14581 / DSM 32 / JCM 2506 / NBRC 15308 / NCIMB 9376 / NCTC 10342 / NRRL B-14308 / VKM B-512</strain>
    </source>
</reference>
<protein>
    <submittedName>
        <fullName evidence="5">Acetyltransferase family protein</fullName>
    </submittedName>
</protein>
<dbReference type="InterPro" id="IPR016181">
    <property type="entry name" value="Acyl_CoA_acyltransferase"/>
</dbReference>
<dbReference type="RefSeq" id="WP_034650450.1">
    <property type="nucleotide sequence ID" value="NZ_BCVB01000006.1"/>
</dbReference>
<dbReference type="SUPFAM" id="SSF55729">
    <property type="entry name" value="Acyl-CoA N-acyltransferases (Nat)"/>
    <property type="match status" value="1"/>
</dbReference>
<dbReference type="GO" id="GO:0008999">
    <property type="term" value="F:protein-N-terminal-alanine acetyltransferase activity"/>
    <property type="evidence" value="ECO:0007669"/>
    <property type="project" value="TreeGrafter"/>
</dbReference>
<evidence type="ECO:0000313" key="6">
    <source>
        <dbReference type="Proteomes" id="UP000031829"/>
    </source>
</evidence>
<organism evidence="5 6">
    <name type="scientific">Priestia megaterium (strain ATCC 14581 / DSM 32 / CCUG 1817 / JCM 2506 / NBRC 15308 / NCIMB 9376 / NCTC 10342 / NRRL B-14308 / VKM B-512 / Ford 19)</name>
    <name type="common">Bacillus megaterium</name>
    <dbReference type="NCBI Taxonomy" id="1348623"/>
    <lineage>
        <taxon>Bacteria</taxon>
        <taxon>Bacillati</taxon>
        <taxon>Bacillota</taxon>
        <taxon>Bacilli</taxon>
        <taxon>Bacillales</taxon>
        <taxon>Bacillaceae</taxon>
        <taxon>Priestia</taxon>
    </lineage>
</organism>
<dbReference type="FunFam" id="3.40.630.30:FF:000005">
    <property type="entry name" value="Ribosomal protein alanine acetyltransferase"/>
    <property type="match status" value="1"/>
</dbReference>
<dbReference type="PANTHER" id="PTHR43792:SF8">
    <property type="entry name" value="[RIBOSOMAL PROTEIN US5]-ALANINE N-ACETYLTRANSFERASE"/>
    <property type="match status" value="1"/>
</dbReference>
<dbReference type="GO" id="GO:0005737">
    <property type="term" value="C:cytoplasm"/>
    <property type="evidence" value="ECO:0007669"/>
    <property type="project" value="TreeGrafter"/>
</dbReference>
<dbReference type="InterPro" id="IPR000182">
    <property type="entry name" value="GNAT_dom"/>
</dbReference>
<name>A0A0B6ASN1_PRIM2</name>
<dbReference type="Pfam" id="PF13302">
    <property type="entry name" value="Acetyltransf_3"/>
    <property type="match status" value="1"/>
</dbReference>
<dbReference type="EMBL" id="CP009920">
    <property type="protein sequence ID" value="AJI22844.1"/>
    <property type="molecule type" value="Genomic_DNA"/>
</dbReference>
<accession>A0A0B6ASN1</accession>
<dbReference type="Gene3D" id="3.40.630.30">
    <property type="match status" value="1"/>
</dbReference>